<keyword evidence="12" id="KW-1185">Reference proteome</keyword>
<name>A0A7M6UG55_NASVI</name>
<dbReference type="Pfam" id="PF02949">
    <property type="entry name" value="7tm_6"/>
    <property type="match status" value="1"/>
</dbReference>
<evidence type="ECO:0000256" key="8">
    <source>
        <dbReference type="ARBA" id="ARBA00023170"/>
    </source>
</evidence>
<feature type="transmembrane region" description="Helical" evidence="10">
    <location>
        <begin position="38"/>
        <end position="56"/>
    </location>
</feature>
<dbReference type="GeneID" id="100463485"/>
<dbReference type="AlphaFoldDB" id="A0A7M6UG55"/>
<proteinExistence type="inferred from homology"/>
<evidence type="ECO:0000256" key="2">
    <source>
        <dbReference type="ARBA" id="ARBA00022475"/>
    </source>
</evidence>
<feature type="transmembrane region" description="Helical" evidence="10">
    <location>
        <begin position="304"/>
        <end position="323"/>
    </location>
</feature>
<protein>
    <recommendedName>
        <fullName evidence="10">Odorant receptor</fullName>
    </recommendedName>
</protein>
<dbReference type="Proteomes" id="UP000002358">
    <property type="component" value="Chromosome 5"/>
</dbReference>
<evidence type="ECO:0000313" key="12">
    <source>
        <dbReference type="Proteomes" id="UP000002358"/>
    </source>
</evidence>
<feature type="transmembrane region" description="Helical" evidence="10">
    <location>
        <begin position="272"/>
        <end position="298"/>
    </location>
</feature>
<accession>A0A7M6UG55</accession>
<feature type="transmembrane region" description="Helical" evidence="10">
    <location>
        <begin position="181"/>
        <end position="204"/>
    </location>
</feature>
<evidence type="ECO:0000256" key="5">
    <source>
        <dbReference type="ARBA" id="ARBA00022725"/>
    </source>
</evidence>
<dbReference type="GO" id="GO:0007165">
    <property type="term" value="P:signal transduction"/>
    <property type="evidence" value="ECO:0007669"/>
    <property type="project" value="UniProtKB-KW"/>
</dbReference>
<dbReference type="PANTHER" id="PTHR21137:SF35">
    <property type="entry name" value="ODORANT RECEPTOR 19A-RELATED"/>
    <property type="match status" value="1"/>
</dbReference>
<keyword evidence="9 10" id="KW-0807">Transducer</keyword>
<dbReference type="GO" id="GO:0005549">
    <property type="term" value="F:odorant binding"/>
    <property type="evidence" value="ECO:0007669"/>
    <property type="project" value="InterPro"/>
</dbReference>
<dbReference type="OrthoDB" id="7540137at2759"/>
<dbReference type="GO" id="GO:0004984">
    <property type="term" value="F:olfactory receptor activity"/>
    <property type="evidence" value="ECO:0007669"/>
    <property type="project" value="InterPro"/>
</dbReference>
<evidence type="ECO:0000256" key="3">
    <source>
        <dbReference type="ARBA" id="ARBA00022606"/>
    </source>
</evidence>
<keyword evidence="3 10" id="KW-0716">Sensory transduction</keyword>
<dbReference type="RefSeq" id="NP_001177423.1">
    <property type="nucleotide sequence ID" value="NM_001190494.1"/>
</dbReference>
<dbReference type="EnsemblMetazoa" id="NM_001190494">
    <property type="protein sequence ID" value="NP_001177423"/>
    <property type="gene ID" value="GeneID_100463485"/>
</dbReference>
<evidence type="ECO:0000313" key="11">
    <source>
        <dbReference type="EnsemblMetazoa" id="NP_001177423"/>
    </source>
</evidence>
<dbReference type="PANTHER" id="PTHR21137">
    <property type="entry name" value="ODORANT RECEPTOR"/>
    <property type="match status" value="1"/>
</dbReference>
<keyword evidence="5 10" id="KW-0552">Olfaction</keyword>
<comment type="similarity">
    <text evidence="10">Belongs to the insect chemoreceptor superfamily. Heteromeric odorant receptor channel (TC 1.A.69) family.</text>
</comment>
<dbReference type="GO" id="GO:0005886">
    <property type="term" value="C:plasma membrane"/>
    <property type="evidence" value="ECO:0007669"/>
    <property type="project" value="UniProtKB-SubCell"/>
</dbReference>
<keyword evidence="7 10" id="KW-0472">Membrane</keyword>
<evidence type="ECO:0000256" key="4">
    <source>
        <dbReference type="ARBA" id="ARBA00022692"/>
    </source>
</evidence>
<feature type="transmembrane region" description="Helical" evidence="10">
    <location>
        <begin position="68"/>
        <end position="87"/>
    </location>
</feature>
<evidence type="ECO:0000256" key="1">
    <source>
        <dbReference type="ARBA" id="ARBA00004651"/>
    </source>
</evidence>
<feature type="transmembrane region" description="Helical" evidence="10">
    <location>
        <begin position="135"/>
        <end position="161"/>
    </location>
</feature>
<dbReference type="InterPro" id="IPR004117">
    <property type="entry name" value="7tm6_olfct_rcpt"/>
</dbReference>
<sequence>MSVRKDMHVFESQYYRIYKNSVKIIGLWPYENIQIKRVIRISIILLLISLVILQAIRLYEELGRDLDIVLELIASLSYFAGCLSKYITTIRAQSAFRFLYDLIAGHWQIITDIKEREILEESTRQSQTLCLSYMVAAYSALVVYSTMPAIAPAVLDIVIPLNESRKKTFPYYAEYFIDDEAYYYQLMGHGTIVFTVSVMVYVSIDTMYACCAQHLCGLFSIVEYRLQEALRTDDKLHLEPPERDKLTHKKLHEAIILHKDSIEFAFLIENTYALCFLLVMGLNLTVIVFTAVVIIINLGDMKQMIRLTLLFGAFSFHLFFNCVPGQKVHDKSISIMNSAYFSEWYNVSLKSRKLIKFVMHRSLNPCQFTAGGLFVMNMENFGSIMKSSMSYVTVIASIR</sequence>
<evidence type="ECO:0000256" key="6">
    <source>
        <dbReference type="ARBA" id="ARBA00022989"/>
    </source>
</evidence>
<keyword evidence="8 10" id="KW-0675">Receptor</keyword>
<comment type="caution">
    <text evidence="10">Lacks conserved residue(s) required for the propagation of feature annotation.</text>
</comment>
<evidence type="ECO:0000256" key="10">
    <source>
        <dbReference type="RuleBase" id="RU351113"/>
    </source>
</evidence>
<evidence type="ECO:0000256" key="9">
    <source>
        <dbReference type="ARBA" id="ARBA00023224"/>
    </source>
</evidence>
<organism evidence="11 12">
    <name type="scientific">Nasonia vitripennis</name>
    <name type="common">Parasitic wasp</name>
    <dbReference type="NCBI Taxonomy" id="7425"/>
    <lineage>
        <taxon>Eukaryota</taxon>
        <taxon>Metazoa</taxon>
        <taxon>Ecdysozoa</taxon>
        <taxon>Arthropoda</taxon>
        <taxon>Hexapoda</taxon>
        <taxon>Insecta</taxon>
        <taxon>Pterygota</taxon>
        <taxon>Neoptera</taxon>
        <taxon>Endopterygota</taxon>
        <taxon>Hymenoptera</taxon>
        <taxon>Apocrita</taxon>
        <taxon>Proctotrupomorpha</taxon>
        <taxon>Chalcidoidea</taxon>
        <taxon>Pteromalidae</taxon>
        <taxon>Pteromalinae</taxon>
        <taxon>Nasonia</taxon>
    </lineage>
</organism>
<dbReference type="SMR" id="A0A7M6UG55"/>
<keyword evidence="6 10" id="KW-1133">Transmembrane helix</keyword>
<reference evidence="11" key="1">
    <citation type="submission" date="2021-01" db="UniProtKB">
        <authorList>
            <consortium name="EnsemblMetazoa"/>
        </authorList>
    </citation>
    <scope>IDENTIFICATION</scope>
</reference>
<dbReference type="CTD" id="100463485"/>
<dbReference type="InParanoid" id="A0A7M6UG55"/>
<evidence type="ECO:0000256" key="7">
    <source>
        <dbReference type="ARBA" id="ARBA00023136"/>
    </source>
</evidence>
<keyword evidence="2" id="KW-1003">Cell membrane</keyword>
<dbReference type="KEGG" id="nvi:100463485"/>
<comment type="subcellular location">
    <subcellularLocation>
        <location evidence="1 10">Cell membrane</location>
        <topology evidence="1 10">Multi-pass membrane protein</topology>
    </subcellularLocation>
</comment>
<keyword evidence="4 10" id="KW-0812">Transmembrane</keyword>